<feature type="compositionally biased region" description="Low complexity" evidence="6">
    <location>
        <begin position="352"/>
        <end position="366"/>
    </location>
</feature>
<feature type="transmembrane region" description="Helical" evidence="7">
    <location>
        <begin position="176"/>
        <end position="195"/>
    </location>
</feature>
<evidence type="ECO:0000313" key="9">
    <source>
        <dbReference type="Proteomes" id="UP000309133"/>
    </source>
</evidence>
<evidence type="ECO:0000256" key="2">
    <source>
        <dbReference type="ARBA" id="ARBA00022475"/>
    </source>
</evidence>
<dbReference type="Pfam" id="PF03631">
    <property type="entry name" value="Virul_fac_BrkB"/>
    <property type="match status" value="1"/>
</dbReference>
<dbReference type="GO" id="GO:0005886">
    <property type="term" value="C:plasma membrane"/>
    <property type="evidence" value="ECO:0007669"/>
    <property type="project" value="UniProtKB-SubCell"/>
</dbReference>
<accession>A0A4S4FPG3</accession>
<dbReference type="PANTHER" id="PTHR30213">
    <property type="entry name" value="INNER MEMBRANE PROTEIN YHJD"/>
    <property type="match status" value="1"/>
</dbReference>
<dbReference type="OrthoDB" id="9781030at2"/>
<evidence type="ECO:0000313" key="8">
    <source>
        <dbReference type="EMBL" id="THG32430.1"/>
    </source>
</evidence>
<keyword evidence="4 7" id="KW-1133">Transmembrane helix</keyword>
<evidence type="ECO:0000256" key="3">
    <source>
        <dbReference type="ARBA" id="ARBA00022692"/>
    </source>
</evidence>
<gene>
    <name evidence="8" type="ORF">E6C64_04880</name>
</gene>
<proteinExistence type="predicted"/>
<keyword evidence="5 7" id="KW-0472">Membrane</keyword>
<comment type="caution">
    <text evidence="8">The sequence shown here is derived from an EMBL/GenBank/DDBJ whole genome shotgun (WGS) entry which is preliminary data.</text>
</comment>
<dbReference type="NCBIfam" id="TIGR00765">
    <property type="entry name" value="yihY_not_rbn"/>
    <property type="match status" value="1"/>
</dbReference>
<dbReference type="InterPro" id="IPR017039">
    <property type="entry name" value="Virul_fac_BrkB"/>
</dbReference>
<comment type="subcellular location">
    <subcellularLocation>
        <location evidence="1">Cell membrane</location>
        <topology evidence="1">Multi-pass membrane protein</topology>
    </subcellularLocation>
</comment>
<name>A0A4S4FPG3_9MICO</name>
<feature type="transmembrane region" description="Helical" evidence="7">
    <location>
        <begin position="21"/>
        <end position="46"/>
    </location>
</feature>
<organism evidence="8 9">
    <name type="scientific">Naasia lichenicola</name>
    <dbReference type="NCBI Taxonomy" id="2565933"/>
    <lineage>
        <taxon>Bacteria</taxon>
        <taxon>Bacillati</taxon>
        <taxon>Actinomycetota</taxon>
        <taxon>Actinomycetes</taxon>
        <taxon>Micrococcales</taxon>
        <taxon>Microbacteriaceae</taxon>
        <taxon>Naasia</taxon>
    </lineage>
</organism>
<dbReference type="EMBL" id="SSSM01000002">
    <property type="protein sequence ID" value="THG32430.1"/>
    <property type="molecule type" value="Genomic_DNA"/>
</dbReference>
<keyword evidence="9" id="KW-1185">Reference proteome</keyword>
<dbReference type="AlphaFoldDB" id="A0A4S4FPG3"/>
<protein>
    <submittedName>
        <fullName evidence="8">YihY/virulence factor BrkB family protein</fullName>
    </submittedName>
</protein>
<feature type="transmembrane region" description="Helical" evidence="7">
    <location>
        <begin position="241"/>
        <end position="265"/>
    </location>
</feature>
<sequence>MAYAFRRAGHGFIRTRGLDSAAALTFFSALTLFPASLATLSGLAIIGGNDDSAIDFVLSVVNEVADDSTVETVRGPLDQLTNIPNPWLAFAAGLVVLLWVGSAYATAFGRALNSLYGVQEGRRIWKFRSLMLIVAAGLAIGMGLATLLLLGTPNVADAAAELLGFGEPWVTVWNVVRWPLLVGLASTLIAALYYWTPTVERQSAPYFSYGAVLALIGWTGATTLFWVYVTHVAHYDELYGYLGGALVILLWLYISNLVLIFGAGLDAELVRVRQLRGGIESEVAIRVPMRDTSRNLVIARSLARDEAEGRAIRLEADAEREQRAKHLVAPLEPAPEPALSPSRDAGQDEPSEASARPASASASADAPPSPVTSPLA</sequence>
<dbReference type="PANTHER" id="PTHR30213:SF0">
    <property type="entry name" value="UPF0761 MEMBRANE PROTEIN YIHY"/>
    <property type="match status" value="1"/>
</dbReference>
<keyword evidence="2" id="KW-1003">Cell membrane</keyword>
<evidence type="ECO:0000256" key="1">
    <source>
        <dbReference type="ARBA" id="ARBA00004651"/>
    </source>
</evidence>
<dbReference type="Proteomes" id="UP000309133">
    <property type="component" value="Unassembled WGS sequence"/>
</dbReference>
<reference evidence="8 9" key="1">
    <citation type="submission" date="2019-04" db="EMBL/GenBank/DDBJ databases">
        <authorList>
            <person name="Jiang L."/>
        </authorList>
    </citation>
    <scope>NUCLEOTIDE SEQUENCE [LARGE SCALE GENOMIC DNA]</scope>
    <source>
        <strain evidence="8 9">YIM 131853</strain>
    </source>
</reference>
<feature type="transmembrane region" description="Helical" evidence="7">
    <location>
        <begin position="87"/>
        <end position="109"/>
    </location>
</feature>
<evidence type="ECO:0000256" key="5">
    <source>
        <dbReference type="ARBA" id="ARBA00023136"/>
    </source>
</evidence>
<feature type="region of interest" description="Disordered" evidence="6">
    <location>
        <begin position="324"/>
        <end position="376"/>
    </location>
</feature>
<keyword evidence="3 7" id="KW-0812">Transmembrane</keyword>
<evidence type="ECO:0000256" key="7">
    <source>
        <dbReference type="SAM" id="Phobius"/>
    </source>
</evidence>
<feature type="transmembrane region" description="Helical" evidence="7">
    <location>
        <begin position="130"/>
        <end position="156"/>
    </location>
</feature>
<feature type="compositionally biased region" description="Pro residues" evidence="6">
    <location>
        <begin position="367"/>
        <end position="376"/>
    </location>
</feature>
<feature type="transmembrane region" description="Helical" evidence="7">
    <location>
        <begin position="207"/>
        <end position="229"/>
    </location>
</feature>
<evidence type="ECO:0000256" key="6">
    <source>
        <dbReference type="SAM" id="MobiDB-lite"/>
    </source>
</evidence>
<evidence type="ECO:0000256" key="4">
    <source>
        <dbReference type="ARBA" id="ARBA00022989"/>
    </source>
</evidence>